<keyword evidence="1 2" id="KW-0807">Transducer</keyword>
<evidence type="ECO:0000259" key="6">
    <source>
        <dbReference type="PROSITE" id="PS50111"/>
    </source>
</evidence>
<dbReference type="OrthoDB" id="9806477at2"/>
<sequence length="561" mass="58934">MFRRTLALLSLPLLLLATALAAIIFTAPSAAGNSNFINDYSVYQYTAITLTLISILALAAGGTALAVTAKRRESALAALLAAKTKTHRVDNFVDFQNLLKDIIVENDDYVRSIAQMNTETEQLRTELSIAQSQTQTARRHGEAARCQSLQSASGTLHTAITNIHGAAGELQTATMSASSGARDQQRLSSESASAMEQMNASVAQVAESAEAAAVAADRAMEEAQAGASAVDETVAAIQAVNEHTAELSEVVSGLGVQAEGIGRIMNVIADIADQTNLLALNAAIEAARAGDAGRGFAVVADEVRKLAEKTMEATRDVGQQVEAIQGGVDRTRTGMTAAAAIVEQATEVARRSGTMLTTIVELAAENADQIRSIATAATQQSAASEQVTRAVAQVDNISQQTNEGMETSSQALENLLSGVSELDGLNGAFDLMGTGKVQQALNQLAESADILSMTPERQETAMRQTIAQSAFLELLYLTDAKGIQPCSNIPRPGQESPHDARAKGKDWSSRPWFTTAMETGTMVISEVYVSQASGERCITVSTPFGDQDKPSGVIAADVTLG</sequence>
<feature type="region of interest" description="Disordered" evidence="3">
    <location>
        <begin position="173"/>
        <end position="193"/>
    </location>
</feature>
<proteinExistence type="predicted"/>
<feature type="transmembrane region" description="Helical" evidence="4">
    <location>
        <begin position="45"/>
        <end position="67"/>
    </location>
</feature>
<feature type="chain" id="PRO_5016413932" evidence="5">
    <location>
        <begin position="22"/>
        <end position="561"/>
    </location>
</feature>
<reference evidence="7 8" key="1">
    <citation type="journal article" date="2018" name="Sci. Adv.">
        <title>Multi-heme cytochromes provide a pathway for survival in energy-limited environments.</title>
        <authorList>
            <person name="Deng X."/>
            <person name="Dohmae N."/>
            <person name="Nealson K.H."/>
            <person name="Hashimoto K."/>
            <person name="Okamoto A."/>
        </authorList>
    </citation>
    <scope>NUCLEOTIDE SEQUENCE [LARGE SCALE GENOMIC DNA]</scope>
    <source>
        <strain evidence="7 8">IS5</strain>
    </source>
</reference>
<dbReference type="GO" id="GO:0007165">
    <property type="term" value="P:signal transduction"/>
    <property type="evidence" value="ECO:0007669"/>
    <property type="project" value="UniProtKB-KW"/>
</dbReference>
<keyword evidence="5" id="KW-0732">Signal</keyword>
<dbReference type="PANTHER" id="PTHR32089">
    <property type="entry name" value="METHYL-ACCEPTING CHEMOTAXIS PROTEIN MCPB"/>
    <property type="match status" value="1"/>
</dbReference>
<dbReference type="AlphaFoldDB" id="A0A2Z6AZG2"/>
<evidence type="ECO:0000256" key="3">
    <source>
        <dbReference type="SAM" id="MobiDB-lite"/>
    </source>
</evidence>
<dbReference type="PANTHER" id="PTHR32089:SF112">
    <property type="entry name" value="LYSOZYME-LIKE PROTEIN-RELATED"/>
    <property type="match status" value="1"/>
</dbReference>
<accession>A0A2Z6AZG2</accession>
<evidence type="ECO:0000256" key="2">
    <source>
        <dbReference type="PROSITE-ProRule" id="PRU00284"/>
    </source>
</evidence>
<dbReference type="KEGG" id="dfl:DFE_1882"/>
<keyword evidence="4" id="KW-0472">Membrane</keyword>
<dbReference type="SMART" id="SM00283">
    <property type="entry name" value="MA"/>
    <property type="match status" value="1"/>
</dbReference>
<dbReference type="Pfam" id="PF00015">
    <property type="entry name" value="MCPsignal"/>
    <property type="match status" value="1"/>
</dbReference>
<keyword evidence="4" id="KW-1133">Transmembrane helix</keyword>
<dbReference type="Gene3D" id="1.10.287.950">
    <property type="entry name" value="Methyl-accepting chemotaxis protein"/>
    <property type="match status" value="1"/>
</dbReference>
<dbReference type="PROSITE" id="PS50111">
    <property type="entry name" value="CHEMOTAXIS_TRANSDUC_2"/>
    <property type="match status" value="1"/>
</dbReference>
<evidence type="ECO:0000313" key="8">
    <source>
        <dbReference type="Proteomes" id="UP000269883"/>
    </source>
</evidence>
<keyword evidence="4" id="KW-0812">Transmembrane</keyword>
<organism evidence="7 8">
    <name type="scientific">Desulfovibrio ferrophilus</name>
    <dbReference type="NCBI Taxonomy" id="241368"/>
    <lineage>
        <taxon>Bacteria</taxon>
        <taxon>Pseudomonadati</taxon>
        <taxon>Thermodesulfobacteriota</taxon>
        <taxon>Desulfovibrionia</taxon>
        <taxon>Desulfovibrionales</taxon>
        <taxon>Desulfovibrionaceae</taxon>
        <taxon>Desulfovibrio</taxon>
    </lineage>
</organism>
<evidence type="ECO:0000256" key="5">
    <source>
        <dbReference type="SAM" id="SignalP"/>
    </source>
</evidence>
<evidence type="ECO:0000256" key="1">
    <source>
        <dbReference type="ARBA" id="ARBA00023224"/>
    </source>
</evidence>
<feature type="compositionally biased region" description="Basic and acidic residues" evidence="3">
    <location>
        <begin position="496"/>
        <end position="507"/>
    </location>
</feature>
<dbReference type="RefSeq" id="WP_126378840.1">
    <property type="nucleotide sequence ID" value="NZ_AP017378.1"/>
</dbReference>
<dbReference type="Pfam" id="PF22673">
    <property type="entry name" value="MCP-like_PDC_1"/>
    <property type="match status" value="1"/>
</dbReference>
<dbReference type="Gene3D" id="3.30.450.20">
    <property type="entry name" value="PAS domain"/>
    <property type="match status" value="1"/>
</dbReference>
<dbReference type="SUPFAM" id="SSF103190">
    <property type="entry name" value="Sensory domain-like"/>
    <property type="match status" value="1"/>
</dbReference>
<protein>
    <submittedName>
        <fullName evidence="7">Chemotaxis sensory transducer</fullName>
    </submittedName>
</protein>
<dbReference type="InterPro" id="IPR029151">
    <property type="entry name" value="Sensor-like_sf"/>
</dbReference>
<dbReference type="EMBL" id="AP017378">
    <property type="protein sequence ID" value="BBD08608.1"/>
    <property type="molecule type" value="Genomic_DNA"/>
</dbReference>
<dbReference type="Proteomes" id="UP000269883">
    <property type="component" value="Chromosome"/>
</dbReference>
<feature type="signal peptide" evidence="5">
    <location>
        <begin position="1"/>
        <end position="21"/>
    </location>
</feature>
<dbReference type="GO" id="GO:0016020">
    <property type="term" value="C:membrane"/>
    <property type="evidence" value="ECO:0007669"/>
    <property type="project" value="InterPro"/>
</dbReference>
<dbReference type="CDD" id="cd18773">
    <property type="entry name" value="PDC1_HK_sensor"/>
    <property type="match status" value="1"/>
</dbReference>
<feature type="region of interest" description="Disordered" evidence="3">
    <location>
        <begin position="487"/>
        <end position="507"/>
    </location>
</feature>
<gene>
    <name evidence="7" type="ORF">DFE_1882</name>
</gene>
<keyword evidence="8" id="KW-1185">Reference proteome</keyword>
<evidence type="ECO:0000313" key="7">
    <source>
        <dbReference type="EMBL" id="BBD08608.1"/>
    </source>
</evidence>
<dbReference type="InterPro" id="IPR004089">
    <property type="entry name" value="MCPsignal_dom"/>
</dbReference>
<feature type="domain" description="Methyl-accepting transducer" evidence="6">
    <location>
        <begin position="159"/>
        <end position="395"/>
    </location>
</feature>
<dbReference type="SUPFAM" id="SSF58104">
    <property type="entry name" value="Methyl-accepting chemotaxis protein (MCP) signaling domain"/>
    <property type="match status" value="1"/>
</dbReference>
<evidence type="ECO:0000256" key="4">
    <source>
        <dbReference type="SAM" id="Phobius"/>
    </source>
</evidence>
<name>A0A2Z6AZG2_9BACT</name>